<sequence>MESRGRAGLQPAAGGGEGGGGWVLVEARLQGGAPWGFTLQGGLEHGEPLIISKVEESGKADSLERPLQVGDEIIIINDVELSGFRQEAIALIKGSYKTLKLTVRREFDPGYVEEFAASPDSSLALRLPSPPLPPASLRFSPSSSTSQREAQPSNHSQPCSAVQLRIRNRRSEP</sequence>
<dbReference type="RefSeq" id="XP_013888029.1">
    <property type="nucleotide sequence ID" value="XM_014032575.1"/>
</dbReference>
<dbReference type="GO" id="GO:0030864">
    <property type="term" value="C:cortical actin cytoskeleton"/>
    <property type="evidence" value="ECO:0007669"/>
    <property type="project" value="TreeGrafter"/>
</dbReference>
<keyword evidence="5" id="KW-0597">Phosphoprotein</keyword>
<dbReference type="SUPFAM" id="SSF50156">
    <property type="entry name" value="PDZ domain-like"/>
    <property type="match status" value="1"/>
</dbReference>
<keyword evidence="4" id="KW-0963">Cytoplasm</keyword>
<dbReference type="STRING" id="52670.A0A2I4D725"/>
<accession>A0A2I4D725</accession>
<dbReference type="PANTHER" id="PTHR15012:SF32">
    <property type="entry name" value="PROTEIN SHROOM"/>
    <property type="match status" value="1"/>
</dbReference>
<dbReference type="PROSITE" id="PS50106">
    <property type="entry name" value="PDZ"/>
    <property type="match status" value="1"/>
</dbReference>
<dbReference type="OrthoDB" id="10063560at2759"/>
<dbReference type="GO" id="GO:0051015">
    <property type="term" value="F:actin filament binding"/>
    <property type="evidence" value="ECO:0007669"/>
    <property type="project" value="InterPro"/>
</dbReference>
<comment type="subcellular location">
    <subcellularLocation>
        <location evidence="1">Cytoplasm</location>
        <location evidence="1">Cytoskeleton</location>
    </subcellularLocation>
</comment>
<organism evidence="10 11">
    <name type="scientific">Austrofundulus limnaeus</name>
    <name type="common">Annual killifish</name>
    <dbReference type="NCBI Taxonomy" id="52670"/>
    <lineage>
        <taxon>Eukaryota</taxon>
        <taxon>Metazoa</taxon>
        <taxon>Chordata</taxon>
        <taxon>Craniata</taxon>
        <taxon>Vertebrata</taxon>
        <taxon>Euteleostomi</taxon>
        <taxon>Actinopterygii</taxon>
        <taxon>Neopterygii</taxon>
        <taxon>Teleostei</taxon>
        <taxon>Neoteleostei</taxon>
        <taxon>Acanthomorphata</taxon>
        <taxon>Ovalentaria</taxon>
        <taxon>Atherinomorphae</taxon>
        <taxon>Cyprinodontiformes</taxon>
        <taxon>Rivulidae</taxon>
        <taxon>Austrofundulus</taxon>
    </lineage>
</organism>
<evidence type="ECO:0000256" key="6">
    <source>
        <dbReference type="ARBA" id="ARBA00023203"/>
    </source>
</evidence>
<feature type="region of interest" description="Disordered" evidence="8">
    <location>
        <begin position="124"/>
        <end position="173"/>
    </location>
</feature>
<feature type="compositionally biased region" description="Polar residues" evidence="8">
    <location>
        <begin position="145"/>
        <end position="160"/>
    </location>
</feature>
<evidence type="ECO:0000256" key="8">
    <source>
        <dbReference type="SAM" id="MobiDB-lite"/>
    </source>
</evidence>
<dbReference type="InterPro" id="IPR036034">
    <property type="entry name" value="PDZ_sf"/>
</dbReference>
<dbReference type="InterPro" id="IPR027685">
    <property type="entry name" value="Shroom_fam"/>
</dbReference>
<keyword evidence="6" id="KW-0009">Actin-binding</keyword>
<evidence type="ECO:0000256" key="3">
    <source>
        <dbReference type="ARBA" id="ARBA00022473"/>
    </source>
</evidence>
<evidence type="ECO:0000256" key="5">
    <source>
        <dbReference type="ARBA" id="ARBA00022553"/>
    </source>
</evidence>
<evidence type="ECO:0000256" key="4">
    <source>
        <dbReference type="ARBA" id="ARBA00022490"/>
    </source>
</evidence>
<dbReference type="InParanoid" id="A0A2I4D725"/>
<dbReference type="Proteomes" id="UP000192220">
    <property type="component" value="Unplaced"/>
</dbReference>
<dbReference type="KEGG" id="alim:106535539"/>
<dbReference type="GO" id="GO:0016324">
    <property type="term" value="C:apical plasma membrane"/>
    <property type="evidence" value="ECO:0007669"/>
    <property type="project" value="TreeGrafter"/>
</dbReference>
<keyword evidence="10" id="KW-1185">Reference proteome</keyword>
<gene>
    <name evidence="11" type="primary">LOC106535539</name>
</gene>
<dbReference type="CDD" id="cd06750">
    <property type="entry name" value="PDZ_shroom2_3_4-like"/>
    <property type="match status" value="1"/>
</dbReference>
<dbReference type="GeneID" id="106535539"/>
<comment type="similarity">
    <text evidence="2">Belongs to the shroom family.</text>
</comment>
<dbReference type="GO" id="GO:0043296">
    <property type="term" value="C:apical junction complex"/>
    <property type="evidence" value="ECO:0007669"/>
    <property type="project" value="TreeGrafter"/>
</dbReference>
<keyword evidence="7" id="KW-0206">Cytoskeleton</keyword>
<dbReference type="Gene3D" id="2.30.42.10">
    <property type="match status" value="1"/>
</dbReference>
<dbReference type="Pfam" id="PF00595">
    <property type="entry name" value="PDZ"/>
    <property type="match status" value="1"/>
</dbReference>
<protein>
    <submittedName>
        <fullName evidence="11">Protein Shroom2</fullName>
    </submittedName>
</protein>
<dbReference type="GO" id="GO:0007015">
    <property type="term" value="P:actin filament organization"/>
    <property type="evidence" value="ECO:0007669"/>
    <property type="project" value="TreeGrafter"/>
</dbReference>
<feature type="non-terminal residue" evidence="11">
    <location>
        <position position="173"/>
    </location>
</feature>
<dbReference type="FunFam" id="2.30.42.10:FF:000100">
    <property type="entry name" value="Shroom family member 2"/>
    <property type="match status" value="1"/>
</dbReference>
<name>A0A2I4D725_AUSLI</name>
<dbReference type="InterPro" id="IPR001478">
    <property type="entry name" value="PDZ"/>
</dbReference>
<evidence type="ECO:0000313" key="11">
    <source>
        <dbReference type="RefSeq" id="XP_013888029.1"/>
    </source>
</evidence>
<feature type="compositionally biased region" description="Low complexity" evidence="8">
    <location>
        <begin position="135"/>
        <end position="144"/>
    </location>
</feature>
<evidence type="ECO:0000256" key="2">
    <source>
        <dbReference type="ARBA" id="ARBA00006469"/>
    </source>
</evidence>
<keyword evidence="3" id="KW-0217">Developmental protein</keyword>
<feature type="domain" description="PDZ" evidence="9">
    <location>
        <begin position="22"/>
        <end position="107"/>
    </location>
</feature>
<evidence type="ECO:0000313" key="10">
    <source>
        <dbReference type="Proteomes" id="UP000192220"/>
    </source>
</evidence>
<dbReference type="GO" id="GO:0005912">
    <property type="term" value="C:adherens junction"/>
    <property type="evidence" value="ECO:0007669"/>
    <property type="project" value="TreeGrafter"/>
</dbReference>
<evidence type="ECO:0000256" key="7">
    <source>
        <dbReference type="ARBA" id="ARBA00023212"/>
    </source>
</evidence>
<evidence type="ECO:0000259" key="9">
    <source>
        <dbReference type="PROSITE" id="PS50106"/>
    </source>
</evidence>
<proteinExistence type="inferred from homology"/>
<reference evidence="11" key="1">
    <citation type="submission" date="2025-08" db="UniProtKB">
        <authorList>
            <consortium name="RefSeq"/>
        </authorList>
    </citation>
    <scope>IDENTIFICATION</scope>
</reference>
<dbReference type="SMART" id="SM00228">
    <property type="entry name" value="PDZ"/>
    <property type="match status" value="1"/>
</dbReference>
<evidence type="ECO:0000256" key="1">
    <source>
        <dbReference type="ARBA" id="ARBA00004245"/>
    </source>
</evidence>
<dbReference type="PANTHER" id="PTHR15012">
    <property type="entry name" value="APICAL PROTEIN/SHROOM-RELATED"/>
    <property type="match status" value="1"/>
</dbReference>
<dbReference type="AlphaFoldDB" id="A0A2I4D725"/>